<evidence type="ECO:0000256" key="1">
    <source>
        <dbReference type="ARBA" id="ARBA00022679"/>
    </source>
</evidence>
<evidence type="ECO:0000313" key="6">
    <source>
        <dbReference type="Proteomes" id="UP000031192"/>
    </source>
</evidence>
<name>A0A0B4HWH7_METGA</name>
<sequence>MGLSTFEQQEIQKKPYDIFEQPMGGNNIYTPVQRHQIYSQKDRRYDGLGSTDSGKFLFPMVEMLDLDKVILMRDLPALDSNLVQAPIEYIQSLPAKGSRNKIADALNVWLSVPEESMTIIKRVIDMLHGSSLVLDDIQDSSSLRRGMPATHTIFGLSQAVNSATYQITRALNEVLKLGGTGYIEIVLQTGGLFRTLFRLLDAASRSEIKPELGGLVTLLGRHFGIRDDYQNLCSSDYADQKGFCEDLDEGKFSLPMIHALQCLPESQRMILHNLLAQRKVNGGSSIEHKQLILQLMRRSGSLEYTLAALRLLQSEINKEVKSIEQESGIQNSDLKVLLSKLYV</sequence>
<dbReference type="PANTHER" id="PTHR12001:SF72">
    <property type="entry name" value="THIJ_PFPI FAMILY PROTEIN (AFU_ORTHOLOGUE AFUA_3G01210)-RELATED"/>
    <property type="match status" value="1"/>
</dbReference>
<dbReference type="Pfam" id="PF00348">
    <property type="entry name" value="polyprenyl_synt"/>
    <property type="match status" value="2"/>
</dbReference>
<dbReference type="Proteomes" id="UP000031192">
    <property type="component" value="Unassembled WGS sequence"/>
</dbReference>
<dbReference type="GO" id="GO:0046872">
    <property type="term" value="F:metal ion binding"/>
    <property type="evidence" value="ECO:0007669"/>
    <property type="project" value="UniProtKB-KW"/>
</dbReference>
<dbReference type="GO" id="GO:0043386">
    <property type="term" value="P:mycotoxin biosynthetic process"/>
    <property type="evidence" value="ECO:0007669"/>
    <property type="project" value="UniProtKB-ARBA"/>
</dbReference>
<evidence type="ECO:0000256" key="2">
    <source>
        <dbReference type="ARBA" id="ARBA00022723"/>
    </source>
</evidence>
<dbReference type="HOGENOM" id="CLU_014015_6_0_1"/>
<dbReference type="GO" id="GO:0046165">
    <property type="term" value="P:alcohol biosynthetic process"/>
    <property type="evidence" value="ECO:0007669"/>
    <property type="project" value="UniProtKB-ARBA"/>
</dbReference>
<comment type="caution">
    <text evidence="5">The sequence shown here is derived from an EMBL/GenBank/DDBJ whole genome shotgun (WGS) entry which is preliminary data.</text>
</comment>
<dbReference type="PANTHER" id="PTHR12001">
    <property type="entry name" value="GERANYLGERANYL PYROPHOSPHATE SYNTHASE"/>
    <property type="match status" value="1"/>
</dbReference>
<dbReference type="AlphaFoldDB" id="A0A0B4HWH7"/>
<comment type="similarity">
    <text evidence="4">Belongs to the FPP/GGPP synthase family.</text>
</comment>
<dbReference type="SUPFAM" id="SSF48576">
    <property type="entry name" value="Terpenoid synthases"/>
    <property type="match status" value="1"/>
</dbReference>
<dbReference type="Gene3D" id="1.10.600.10">
    <property type="entry name" value="Farnesyl Diphosphate Synthase"/>
    <property type="match status" value="2"/>
</dbReference>
<evidence type="ECO:0000313" key="5">
    <source>
        <dbReference type="EMBL" id="KID83934.1"/>
    </source>
</evidence>
<gene>
    <name evidence="5" type="ORF">MGU_08806</name>
</gene>
<proteinExistence type="inferred from homology"/>
<protein>
    <submittedName>
        <fullName evidence="5">Polyprenyl synthetase-related protein</fullName>
    </submittedName>
</protein>
<keyword evidence="2" id="KW-0479">Metal-binding</keyword>
<keyword evidence="6" id="KW-1185">Reference proteome</keyword>
<keyword evidence="1 4" id="KW-0808">Transferase</keyword>
<organism evidence="5 6">
    <name type="scientific">Metarhizium guizhouense (strain ARSEF 977)</name>
    <dbReference type="NCBI Taxonomy" id="1276136"/>
    <lineage>
        <taxon>Eukaryota</taxon>
        <taxon>Fungi</taxon>
        <taxon>Dikarya</taxon>
        <taxon>Ascomycota</taxon>
        <taxon>Pezizomycotina</taxon>
        <taxon>Sordariomycetes</taxon>
        <taxon>Hypocreomycetidae</taxon>
        <taxon>Hypocreales</taxon>
        <taxon>Clavicipitaceae</taxon>
        <taxon>Metarhizium</taxon>
    </lineage>
</organism>
<reference evidence="5 6" key="1">
    <citation type="journal article" date="2014" name="Proc. Natl. Acad. Sci. U.S.A.">
        <title>Trajectory and genomic determinants of fungal-pathogen speciation and host adaptation.</title>
        <authorList>
            <person name="Hu X."/>
            <person name="Xiao G."/>
            <person name="Zheng P."/>
            <person name="Shang Y."/>
            <person name="Su Y."/>
            <person name="Zhang X."/>
            <person name="Liu X."/>
            <person name="Zhan S."/>
            <person name="St Leger R.J."/>
            <person name="Wang C."/>
        </authorList>
    </citation>
    <scope>NUCLEOTIDE SEQUENCE [LARGE SCALE GENOMIC DNA]</scope>
    <source>
        <strain evidence="5 6">ARSEF 977</strain>
    </source>
</reference>
<dbReference type="PROSITE" id="PS00723">
    <property type="entry name" value="POLYPRENYL_SYNTHASE_1"/>
    <property type="match status" value="1"/>
</dbReference>
<dbReference type="GO" id="GO:0008299">
    <property type="term" value="P:isoprenoid biosynthetic process"/>
    <property type="evidence" value="ECO:0007669"/>
    <property type="project" value="InterPro"/>
</dbReference>
<dbReference type="InterPro" id="IPR000092">
    <property type="entry name" value="Polyprenyl_synt"/>
</dbReference>
<evidence type="ECO:0000256" key="4">
    <source>
        <dbReference type="RuleBase" id="RU004466"/>
    </source>
</evidence>
<dbReference type="InterPro" id="IPR033749">
    <property type="entry name" value="Polyprenyl_synt_CS"/>
</dbReference>
<dbReference type="GO" id="GO:0004659">
    <property type="term" value="F:prenyltransferase activity"/>
    <property type="evidence" value="ECO:0007669"/>
    <property type="project" value="InterPro"/>
</dbReference>
<accession>A0A0B4HWH7</accession>
<evidence type="ECO:0000256" key="3">
    <source>
        <dbReference type="ARBA" id="ARBA00022842"/>
    </source>
</evidence>
<dbReference type="EMBL" id="AZNH01000050">
    <property type="protein sequence ID" value="KID83934.1"/>
    <property type="molecule type" value="Genomic_DNA"/>
</dbReference>
<dbReference type="InterPro" id="IPR008949">
    <property type="entry name" value="Isoprenoid_synthase_dom_sf"/>
</dbReference>
<keyword evidence="3" id="KW-0460">Magnesium</keyword>